<dbReference type="InterPro" id="IPR000847">
    <property type="entry name" value="LysR_HTH_N"/>
</dbReference>
<dbReference type="GO" id="GO:0003700">
    <property type="term" value="F:DNA-binding transcription factor activity"/>
    <property type="evidence" value="ECO:0007669"/>
    <property type="project" value="InterPro"/>
</dbReference>
<feature type="domain" description="HTH lysR-type" evidence="5">
    <location>
        <begin position="27"/>
        <end position="79"/>
    </location>
</feature>
<dbReference type="FunFam" id="1.10.10.10:FF:000001">
    <property type="entry name" value="LysR family transcriptional regulator"/>
    <property type="match status" value="1"/>
</dbReference>
<evidence type="ECO:0000256" key="2">
    <source>
        <dbReference type="ARBA" id="ARBA00023015"/>
    </source>
</evidence>
<evidence type="ECO:0000313" key="7">
    <source>
        <dbReference type="Proteomes" id="UP000190637"/>
    </source>
</evidence>
<dbReference type="InterPro" id="IPR005119">
    <property type="entry name" value="LysR_subst-bd"/>
</dbReference>
<dbReference type="InterPro" id="IPR036390">
    <property type="entry name" value="WH_DNA-bd_sf"/>
</dbReference>
<reference evidence="6 7" key="1">
    <citation type="submission" date="2017-02" db="EMBL/GenBank/DDBJ databases">
        <authorList>
            <person name="Peterson S.W."/>
        </authorList>
    </citation>
    <scope>NUCLEOTIDE SEQUENCE [LARGE SCALE GENOMIC DNA]</scope>
    <source>
        <strain evidence="6 7">DSM 45154</strain>
    </source>
</reference>
<dbReference type="STRING" id="1122192.SAMN02745673_02991"/>
<dbReference type="GO" id="GO:0003677">
    <property type="term" value="F:DNA binding"/>
    <property type="evidence" value="ECO:0007669"/>
    <property type="project" value="UniProtKB-KW"/>
</dbReference>
<dbReference type="PANTHER" id="PTHR30346">
    <property type="entry name" value="TRANSCRIPTIONAL DUAL REGULATOR HCAR-RELATED"/>
    <property type="match status" value="1"/>
</dbReference>
<protein>
    <submittedName>
        <fullName evidence="6">DNA-binding transcriptional regulator, LysR family</fullName>
    </submittedName>
</protein>
<dbReference type="Proteomes" id="UP000190637">
    <property type="component" value="Unassembled WGS sequence"/>
</dbReference>
<accession>A0A1T4RU68</accession>
<dbReference type="PANTHER" id="PTHR30346:SF28">
    <property type="entry name" value="HTH-TYPE TRANSCRIPTIONAL REGULATOR CYNR"/>
    <property type="match status" value="1"/>
</dbReference>
<sequence length="317" mass="34075">MDIGCSILIRMDGQEIRRIAHVLAPRLRMFEAVATHEHITQAADALGVPQPTVSRALARLQEELGLELLERTGRGVRLSRAGRVLLPHVRRALETLAEGAAELTDASAGRVTLAFPPTLGAEVVPALIRGFRARHPDVRFALIQDVWAAAMHHLRDGSVDLALTSPLPAEPGLDTRVLHTQPLRLVVPDSHPLNGRERVALRAVAREDFIALKPGRGLRHLTDDLCHRAGFAPRVAFEGDDIDTARGLVAAGLGVAVLPPHRYGLLPGTGELVIDDPGAVRTLGLVWRPAGYEPPAVASFRAFVLEEGALLVAEGLA</sequence>
<keyword evidence="2" id="KW-0805">Transcription regulation</keyword>
<dbReference type="CDD" id="cd08434">
    <property type="entry name" value="PBP2_GltC_like"/>
    <property type="match status" value="1"/>
</dbReference>
<dbReference type="PROSITE" id="PS50931">
    <property type="entry name" value="HTH_LYSR"/>
    <property type="match status" value="1"/>
</dbReference>
<dbReference type="Pfam" id="PF00126">
    <property type="entry name" value="HTH_1"/>
    <property type="match status" value="1"/>
</dbReference>
<organism evidence="6 7">
    <name type="scientific">Marinactinospora thermotolerans DSM 45154</name>
    <dbReference type="NCBI Taxonomy" id="1122192"/>
    <lineage>
        <taxon>Bacteria</taxon>
        <taxon>Bacillati</taxon>
        <taxon>Actinomycetota</taxon>
        <taxon>Actinomycetes</taxon>
        <taxon>Streptosporangiales</taxon>
        <taxon>Nocardiopsidaceae</taxon>
        <taxon>Marinactinospora</taxon>
    </lineage>
</organism>
<evidence type="ECO:0000256" key="3">
    <source>
        <dbReference type="ARBA" id="ARBA00023125"/>
    </source>
</evidence>
<keyword evidence="7" id="KW-1185">Reference proteome</keyword>
<evidence type="ECO:0000313" key="6">
    <source>
        <dbReference type="EMBL" id="SKA19519.1"/>
    </source>
</evidence>
<evidence type="ECO:0000256" key="4">
    <source>
        <dbReference type="ARBA" id="ARBA00023163"/>
    </source>
</evidence>
<name>A0A1T4RU68_9ACTN</name>
<dbReference type="PRINTS" id="PR00039">
    <property type="entry name" value="HTHLYSR"/>
</dbReference>
<evidence type="ECO:0000256" key="1">
    <source>
        <dbReference type="ARBA" id="ARBA00009437"/>
    </source>
</evidence>
<proteinExistence type="inferred from homology"/>
<evidence type="ECO:0000259" key="5">
    <source>
        <dbReference type="PROSITE" id="PS50931"/>
    </source>
</evidence>
<keyword evidence="3 6" id="KW-0238">DNA-binding</keyword>
<dbReference type="EMBL" id="FUWS01000007">
    <property type="protein sequence ID" value="SKA19519.1"/>
    <property type="molecule type" value="Genomic_DNA"/>
</dbReference>
<dbReference type="SUPFAM" id="SSF46785">
    <property type="entry name" value="Winged helix' DNA-binding domain"/>
    <property type="match status" value="1"/>
</dbReference>
<dbReference type="SUPFAM" id="SSF53850">
    <property type="entry name" value="Periplasmic binding protein-like II"/>
    <property type="match status" value="1"/>
</dbReference>
<dbReference type="GO" id="GO:0032993">
    <property type="term" value="C:protein-DNA complex"/>
    <property type="evidence" value="ECO:0007669"/>
    <property type="project" value="TreeGrafter"/>
</dbReference>
<dbReference type="InterPro" id="IPR036388">
    <property type="entry name" value="WH-like_DNA-bd_sf"/>
</dbReference>
<dbReference type="Gene3D" id="1.10.10.10">
    <property type="entry name" value="Winged helix-like DNA-binding domain superfamily/Winged helix DNA-binding domain"/>
    <property type="match status" value="1"/>
</dbReference>
<dbReference type="Pfam" id="PF03466">
    <property type="entry name" value="LysR_substrate"/>
    <property type="match status" value="1"/>
</dbReference>
<keyword evidence="4" id="KW-0804">Transcription</keyword>
<dbReference type="Gene3D" id="3.40.190.290">
    <property type="match status" value="1"/>
</dbReference>
<dbReference type="AlphaFoldDB" id="A0A1T4RU68"/>
<gene>
    <name evidence="6" type="ORF">SAMN02745673_02991</name>
</gene>
<comment type="similarity">
    <text evidence="1">Belongs to the LysR transcriptional regulatory family.</text>
</comment>